<proteinExistence type="predicted"/>
<protein>
    <submittedName>
        <fullName evidence="5">Helix-turn-helix domain-containing protein</fullName>
    </submittedName>
</protein>
<keyword evidence="3" id="KW-0804">Transcription</keyword>
<gene>
    <name evidence="5" type="ORF">H7U19_06765</name>
</gene>
<evidence type="ECO:0000256" key="1">
    <source>
        <dbReference type="ARBA" id="ARBA00023015"/>
    </source>
</evidence>
<organism evidence="5 6">
    <name type="scientific">Hyunsoonleella aquatilis</name>
    <dbReference type="NCBI Taxonomy" id="2762758"/>
    <lineage>
        <taxon>Bacteria</taxon>
        <taxon>Pseudomonadati</taxon>
        <taxon>Bacteroidota</taxon>
        <taxon>Flavobacteriia</taxon>
        <taxon>Flavobacteriales</taxon>
        <taxon>Flavobacteriaceae</taxon>
    </lineage>
</organism>
<dbReference type="InterPro" id="IPR009057">
    <property type="entry name" value="Homeodomain-like_sf"/>
</dbReference>
<dbReference type="RefSeq" id="WP_186560534.1">
    <property type="nucleotide sequence ID" value="NZ_JACNMF010000002.1"/>
</dbReference>
<accession>A0A923HEU2</accession>
<reference evidence="5" key="1">
    <citation type="submission" date="2020-08" db="EMBL/GenBank/DDBJ databases">
        <title>Hyunsoonleella sp. strain SJ7 genome sequencing and assembly.</title>
        <authorList>
            <person name="Kim I."/>
        </authorList>
    </citation>
    <scope>NUCLEOTIDE SEQUENCE</scope>
    <source>
        <strain evidence="5">SJ7</strain>
    </source>
</reference>
<evidence type="ECO:0000313" key="5">
    <source>
        <dbReference type="EMBL" id="MBC3758100.1"/>
    </source>
</evidence>
<keyword evidence="6" id="KW-1185">Reference proteome</keyword>
<dbReference type="GO" id="GO:0043565">
    <property type="term" value="F:sequence-specific DNA binding"/>
    <property type="evidence" value="ECO:0007669"/>
    <property type="project" value="InterPro"/>
</dbReference>
<evidence type="ECO:0000259" key="4">
    <source>
        <dbReference type="PROSITE" id="PS01124"/>
    </source>
</evidence>
<evidence type="ECO:0000313" key="6">
    <source>
        <dbReference type="Proteomes" id="UP000656244"/>
    </source>
</evidence>
<dbReference type="AlphaFoldDB" id="A0A923HEU2"/>
<dbReference type="PROSITE" id="PS01124">
    <property type="entry name" value="HTH_ARAC_FAMILY_2"/>
    <property type="match status" value="1"/>
</dbReference>
<dbReference type="SUPFAM" id="SSF46689">
    <property type="entry name" value="Homeodomain-like"/>
    <property type="match status" value="2"/>
</dbReference>
<dbReference type="Gene3D" id="1.10.10.60">
    <property type="entry name" value="Homeodomain-like"/>
    <property type="match status" value="2"/>
</dbReference>
<keyword evidence="1" id="KW-0805">Transcription regulation</keyword>
<dbReference type="Pfam" id="PF07883">
    <property type="entry name" value="Cupin_2"/>
    <property type="match status" value="1"/>
</dbReference>
<dbReference type="GO" id="GO:0003700">
    <property type="term" value="F:DNA-binding transcription factor activity"/>
    <property type="evidence" value="ECO:0007669"/>
    <property type="project" value="InterPro"/>
</dbReference>
<keyword evidence="2" id="KW-0238">DNA-binding</keyword>
<dbReference type="EMBL" id="JACNMF010000002">
    <property type="protein sequence ID" value="MBC3758100.1"/>
    <property type="molecule type" value="Genomic_DNA"/>
</dbReference>
<dbReference type="PANTHER" id="PTHR43280">
    <property type="entry name" value="ARAC-FAMILY TRANSCRIPTIONAL REGULATOR"/>
    <property type="match status" value="1"/>
</dbReference>
<dbReference type="SUPFAM" id="SSF51182">
    <property type="entry name" value="RmlC-like cupins"/>
    <property type="match status" value="1"/>
</dbReference>
<dbReference type="InterPro" id="IPR014710">
    <property type="entry name" value="RmlC-like_jellyroll"/>
</dbReference>
<comment type="caution">
    <text evidence="5">The sequence shown here is derived from an EMBL/GenBank/DDBJ whole genome shotgun (WGS) entry which is preliminary data.</text>
</comment>
<evidence type="ECO:0000256" key="2">
    <source>
        <dbReference type="ARBA" id="ARBA00023125"/>
    </source>
</evidence>
<dbReference type="InterPro" id="IPR018060">
    <property type="entry name" value="HTH_AraC"/>
</dbReference>
<dbReference type="Proteomes" id="UP000656244">
    <property type="component" value="Unassembled WGS sequence"/>
</dbReference>
<dbReference type="SMART" id="SM00342">
    <property type="entry name" value="HTH_ARAC"/>
    <property type="match status" value="1"/>
</dbReference>
<dbReference type="Pfam" id="PF12833">
    <property type="entry name" value="HTH_18"/>
    <property type="match status" value="1"/>
</dbReference>
<sequence>MKVLPFKIPKPELNAVVFQEDRGATFFGKLHQHEEIQISLVLSGEGNLIVGDTINRYKEGDILVIGSNIPHVFNSDTQKKKQSRMFTVFFSKRLLGDAFFKLNELREVSNFFKRSKYGFKINSNKRWATDLILKTETASQLERLIILIQLLKVGSESRYTPLSTFIYARNYTDNEGNRIRDVFEYTMTHYKTAITLETIANVANMTKNAFCKYFKKRTNKTYITFLNEIRVEHATRLLEQQTDLPIVEIAELSGFQNLSNFNRQYKQVKGYVPSQVRKRV</sequence>
<evidence type="ECO:0000256" key="3">
    <source>
        <dbReference type="ARBA" id="ARBA00023163"/>
    </source>
</evidence>
<dbReference type="Gene3D" id="2.60.120.10">
    <property type="entry name" value="Jelly Rolls"/>
    <property type="match status" value="1"/>
</dbReference>
<dbReference type="PANTHER" id="PTHR43280:SF27">
    <property type="entry name" value="TRANSCRIPTIONAL REGULATOR MTLR"/>
    <property type="match status" value="1"/>
</dbReference>
<name>A0A923HEU2_9FLAO</name>
<dbReference type="InterPro" id="IPR013096">
    <property type="entry name" value="Cupin_2"/>
</dbReference>
<feature type="domain" description="HTH araC/xylS-type" evidence="4">
    <location>
        <begin position="180"/>
        <end position="279"/>
    </location>
</feature>
<dbReference type="InterPro" id="IPR011051">
    <property type="entry name" value="RmlC_Cupin_sf"/>
</dbReference>